<keyword evidence="2" id="KW-1185">Reference proteome</keyword>
<dbReference type="InterPro" id="IPR022385">
    <property type="entry name" value="Rhs_assc_core"/>
</dbReference>
<sequence>MHYQNPANLHHGNVKPLYNGNISQTFWRTANDNKLRGYAYSYDALNRLNTAYYRKGTACSNNFNESLSYDKNGNVLSLQRWGVPEDYGTVPAIPNMDDLSYTYFPNSNKLRKVSDGVASTKGFNDGVNLSTEYIYDPNANMKEDKNKGITEINYNHLNLPTEIKFSNHQKIAYIYNALGTKIEKTVTNRSDISKTEYLDSFQYIDGELQFFPVSGGYVRKTEGNGRQQYFDYVYNYTDHLGNIRLSYTTDPQSPSNIKILEESNYYPFGLQHGSYNTPARDYCSIGDAREIETVERNPYRYKYNGKEWQDELGLDWYDHGARNYDASLGRWMNADPLTEQTGHVYSSMNNNPVNLVDPDGRAAVPPTDYVDEEGNLLLHTNDGSNDVIVVKDEMLESFTENIMSADSPGMSYIYDSEGWNETWKTKLVLGDNSEYTFSEIVQGYSSQWSRQKVINFLQNSQSGDLDLGGWSEFLFAEVVSQNLNPLNHLPSPNIRIKTFGAKTKIRIGDAPVIKPGVGEVSWNPWIQFNRETPTGTFTKKNFGGSRSDAAAAKRKAYYQWREVNSLYYD</sequence>
<proteinExistence type="predicted"/>
<dbReference type="RefSeq" id="WP_304419782.1">
    <property type="nucleotide sequence ID" value="NZ_JANCMU010000001.1"/>
</dbReference>
<dbReference type="PANTHER" id="PTHR32305:SF15">
    <property type="entry name" value="PROTEIN RHSA-RELATED"/>
    <property type="match status" value="1"/>
</dbReference>
<accession>A0A9X4RVR7</accession>
<gene>
    <name evidence="1" type="ORF">NMK71_01395</name>
</gene>
<dbReference type="InterPro" id="IPR050708">
    <property type="entry name" value="T6SS_VgrG/RHS"/>
</dbReference>
<dbReference type="PANTHER" id="PTHR32305">
    <property type="match status" value="1"/>
</dbReference>
<comment type="caution">
    <text evidence="1">The sequence shown here is derived from an EMBL/GenBank/DDBJ whole genome shotgun (WGS) entry which is preliminary data.</text>
</comment>
<dbReference type="NCBIfam" id="TIGR03696">
    <property type="entry name" value="Rhs_assc_core"/>
    <property type="match status" value="1"/>
</dbReference>
<protein>
    <submittedName>
        <fullName evidence="1">RHS repeat-associated core domain-containing protein</fullName>
    </submittedName>
</protein>
<reference evidence="1" key="1">
    <citation type="submission" date="2022-07" db="EMBL/GenBank/DDBJ databases">
        <title>Description and genome-wide analysis of Profundicola chukchiensis gen. nov., sp. nov., marine bacteria isolated from bottom sediments of the Chukchi Sea.</title>
        <authorList>
            <person name="Romanenko L."/>
            <person name="Otstavnykh N."/>
            <person name="Kurilenko V."/>
            <person name="Eremeev V."/>
            <person name="Velansky P."/>
            <person name="Mikhailov V."/>
            <person name="Isaeva M."/>
        </authorList>
    </citation>
    <scope>NUCLEOTIDE SEQUENCE</scope>
    <source>
        <strain evidence="1">KMM 9713</strain>
    </source>
</reference>
<dbReference type="Proteomes" id="UP001152599">
    <property type="component" value="Unassembled WGS sequence"/>
</dbReference>
<dbReference type="Gene3D" id="2.180.10.10">
    <property type="entry name" value="RHS repeat-associated core"/>
    <property type="match status" value="1"/>
</dbReference>
<evidence type="ECO:0000313" key="2">
    <source>
        <dbReference type="Proteomes" id="UP001152599"/>
    </source>
</evidence>
<dbReference type="EMBL" id="JANCMU010000001">
    <property type="protein sequence ID" value="MDG4945057.1"/>
    <property type="molecule type" value="Genomic_DNA"/>
</dbReference>
<dbReference type="AlphaFoldDB" id="A0A9X4RVR7"/>
<name>A0A9X4RVR7_9FLAO</name>
<evidence type="ECO:0000313" key="1">
    <source>
        <dbReference type="EMBL" id="MDG4945057.1"/>
    </source>
</evidence>
<organism evidence="1 2">
    <name type="scientific">Profundicola chukchiensis</name>
    <dbReference type="NCBI Taxonomy" id="2961959"/>
    <lineage>
        <taxon>Bacteria</taxon>
        <taxon>Pseudomonadati</taxon>
        <taxon>Bacteroidota</taxon>
        <taxon>Flavobacteriia</taxon>
        <taxon>Flavobacteriales</taxon>
        <taxon>Weeksellaceae</taxon>
        <taxon>Profundicola</taxon>
    </lineage>
</organism>